<accession>A0AAF0CXG0</accession>
<proteinExistence type="predicted"/>
<sequence length="131" mass="13768">MRCGYVGVAGALGLLLLAGCGSHSSNLQVGNEQSYASLKDQREAVRTVKVYEAMPAGAEPLTTVSAGRCHRSFVEESPTEASVLIDLKVAAYAQGADGITGVKITKESGLNRNCWYVLGGTAQAFTLRSKD</sequence>
<name>A0AAF0CXG0_9CAUD</name>
<protein>
    <submittedName>
        <fullName evidence="1">Outer membrane lipoprotein</fullName>
    </submittedName>
</protein>
<dbReference type="EMBL" id="OQ622254">
    <property type="protein sequence ID" value="WEM05591.1"/>
    <property type="molecule type" value="Genomic_DNA"/>
</dbReference>
<dbReference type="Gene3D" id="3.30.110.70">
    <property type="entry name" value="Hypothetical protein apc22750. Chain B"/>
    <property type="match status" value="1"/>
</dbReference>
<evidence type="ECO:0000313" key="2">
    <source>
        <dbReference type="Proteomes" id="UP001219920"/>
    </source>
</evidence>
<evidence type="ECO:0000313" key="1">
    <source>
        <dbReference type="EMBL" id="WEM05591.1"/>
    </source>
</evidence>
<dbReference type="PROSITE" id="PS51257">
    <property type="entry name" value="PROKAR_LIPOPROTEIN"/>
    <property type="match status" value="1"/>
</dbReference>
<organism evidence="1 2">
    <name type="scientific">Pseudomonas phage vB_PaeM-G11</name>
    <dbReference type="NCBI Taxonomy" id="3034915"/>
    <lineage>
        <taxon>Viruses</taxon>
        <taxon>Duplodnaviria</taxon>
        <taxon>Heunggongvirae</taxon>
        <taxon>Uroviricota</taxon>
        <taxon>Caudoviricetes</taxon>
        <taxon>Autographivirales</taxon>
        <taxon>Autotranscriptaviridae</taxon>
        <taxon>Studiervirinae</taxon>
        <taxon>Gundecimvirus</taxon>
        <taxon>Gundecimvirus MG11</taxon>
    </lineage>
</organism>
<keyword evidence="1" id="KW-0449">Lipoprotein</keyword>
<keyword evidence="2" id="KW-1185">Reference proteome</keyword>
<dbReference type="Proteomes" id="UP001219920">
    <property type="component" value="Segment"/>
</dbReference>
<reference evidence="1" key="1">
    <citation type="submission" date="2023-03" db="EMBL/GenBank/DDBJ databases">
        <title>A Pseudomonas lysogenic bacteriophage crossing the Antarctic and Arctic, representing a new genus of Autographiviridae.</title>
        <authorList>
            <person name="Liu Z."/>
        </authorList>
    </citation>
    <scope>NUCLEOTIDE SEQUENCE</scope>
</reference>